<protein>
    <submittedName>
        <fullName evidence="2">Uncharacterized protein</fullName>
    </submittedName>
</protein>
<feature type="transmembrane region" description="Helical" evidence="1">
    <location>
        <begin position="6"/>
        <end position="35"/>
    </location>
</feature>
<organism evidence="2 3">
    <name type="scientific">Weissella cibaria</name>
    <dbReference type="NCBI Taxonomy" id="137591"/>
    <lineage>
        <taxon>Bacteria</taxon>
        <taxon>Bacillati</taxon>
        <taxon>Bacillota</taxon>
        <taxon>Bacilli</taxon>
        <taxon>Lactobacillales</taxon>
        <taxon>Lactobacillaceae</taxon>
        <taxon>Weissella</taxon>
    </lineage>
</organism>
<keyword evidence="1" id="KW-0472">Membrane</keyword>
<sequence length="268" mass="30905">MIWLIAVIIWAVILLLPKIYNGLKVIFSLAILYGLREAFNTWADRHVVLAVTLSVLFFGSIIGMWVAKQVQITRDNKRIDAENAEKKAAQNQYVLFFELPLDDYAYLRSFGEHLFDNVARIKFDNNWVKLYFKDGDQISQFQLDIISAQLQFGMTADDDITPTGQRLEGIYDQYFVIDARKVNAMDNTRENWANLLHSKLITNHFADDDRLQFFFMPYSTNPNLGMLVLWNTATGFGASIGKIKKPDAVTRVYSVDEGPQYYDMYHAN</sequence>
<proteinExistence type="predicted"/>
<keyword evidence="1" id="KW-0812">Transmembrane</keyword>
<dbReference type="AlphaFoldDB" id="A0A2S1KPR6"/>
<name>A0A2S1KPR6_9LACO</name>
<feature type="transmembrane region" description="Helical" evidence="1">
    <location>
        <begin position="47"/>
        <end position="67"/>
    </location>
</feature>
<keyword evidence="1" id="KW-1133">Transmembrane helix</keyword>
<evidence type="ECO:0000256" key="1">
    <source>
        <dbReference type="SAM" id="Phobius"/>
    </source>
</evidence>
<reference evidence="2 3" key="1">
    <citation type="submission" date="2017-04" db="EMBL/GenBank/DDBJ databases">
        <title>Weissella cibaria strain m2 complete genome.</title>
        <authorList>
            <person name="Pan Q."/>
            <person name="Tan M."/>
            <person name="Yao F."/>
            <person name="Su S."/>
        </authorList>
    </citation>
    <scope>NUCLEOTIDE SEQUENCE [LARGE SCALE GENOMIC DNA]</scope>
    <source>
        <strain evidence="2 3">M2</strain>
    </source>
</reference>
<dbReference type="EMBL" id="CP020928">
    <property type="protein sequence ID" value="AWF94923.1"/>
    <property type="molecule type" value="Genomic_DNA"/>
</dbReference>
<accession>A0A2S1KPR6</accession>
<evidence type="ECO:0000313" key="3">
    <source>
        <dbReference type="Proteomes" id="UP000244870"/>
    </source>
</evidence>
<dbReference type="Proteomes" id="UP000244870">
    <property type="component" value="Chromosome"/>
</dbReference>
<dbReference type="RefSeq" id="WP_108730036.1">
    <property type="nucleotide sequence ID" value="NZ_CP020928.1"/>
</dbReference>
<evidence type="ECO:0000313" key="2">
    <source>
        <dbReference type="EMBL" id="AWF94923.1"/>
    </source>
</evidence>
<gene>
    <name evidence="2" type="ORF">B6254_0502</name>
</gene>